<reference evidence="2" key="1">
    <citation type="submission" date="2018-05" db="EMBL/GenBank/DDBJ databases">
        <authorList>
            <person name="Li X."/>
        </authorList>
    </citation>
    <scope>NUCLEOTIDE SEQUENCE [LARGE SCALE GENOMIC DNA]</scope>
    <source>
        <strain evidence="2">HKS-05</strain>
    </source>
</reference>
<organism evidence="1 2">
    <name type="scientific">Phenylobacterium hankyongense</name>
    <dbReference type="NCBI Taxonomy" id="1813876"/>
    <lineage>
        <taxon>Bacteria</taxon>
        <taxon>Pseudomonadati</taxon>
        <taxon>Pseudomonadota</taxon>
        <taxon>Alphaproteobacteria</taxon>
        <taxon>Caulobacterales</taxon>
        <taxon>Caulobacteraceae</taxon>
        <taxon>Phenylobacterium</taxon>
    </lineage>
</organism>
<protein>
    <submittedName>
        <fullName evidence="1">Uncharacterized protein</fullName>
    </submittedName>
</protein>
<comment type="caution">
    <text evidence="1">The sequence shown here is derived from an EMBL/GenBank/DDBJ whole genome shotgun (WGS) entry which is preliminary data.</text>
</comment>
<gene>
    <name evidence="1" type="ORF">DJ021_10490</name>
</gene>
<accession>A0A328B579</accession>
<evidence type="ECO:0000313" key="1">
    <source>
        <dbReference type="EMBL" id="RAK60198.1"/>
    </source>
</evidence>
<keyword evidence="2" id="KW-1185">Reference proteome</keyword>
<sequence>MRDDLDQLMARLAGSEQDRSLAGFEEAVLRGVARRREELRTTSALAPIRIASVGLALAIGVTAGGVGAATTFAQSRQVSPFSAAAHLAPSTLLEGDR</sequence>
<evidence type="ECO:0000313" key="2">
    <source>
        <dbReference type="Proteomes" id="UP000249842"/>
    </source>
</evidence>
<dbReference type="AlphaFoldDB" id="A0A328B579"/>
<dbReference type="EMBL" id="QFYP01000001">
    <property type="protein sequence ID" value="RAK60198.1"/>
    <property type="molecule type" value="Genomic_DNA"/>
</dbReference>
<dbReference type="OrthoDB" id="7189567at2"/>
<dbReference type="Proteomes" id="UP000249842">
    <property type="component" value="Unassembled WGS sequence"/>
</dbReference>
<name>A0A328B579_9CAUL</name>
<proteinExistence type="predicted"/>